<accession>A0A4Z2EYV0</accession>
<comment type="caution">
    <text evidence="2">The sequence shown here is derived from an EMBL/GenBank/DDBJ whole genome shotgun (WGS) entry which is preliminary data.</text>
</comment>
<dbReference type="AlphaFoldDB" id="A0A4Z2EYV0"/>
<proteinExistence type="predicted"/>
<dbReference type="Proteomes" id="UP000314294">
    <property type="component" value="Unassembled WGS sequence"/>
</dbReference>
<evidence type="ECO:0000313" key="3">
    <source>
        <dbReference type="Proteomes" id="UP000314294"/>
    </source>
</evidence>
<gene>
    <name evidence="2" type="ORF">EYF80_055772</name>
</gene>
<evidence type="ECO:0000313" key="2">
    <source>
        <dbReference type="EMBL" id="TNN34065.1"/>
    </source>
</evidence>
<feature type="region of interest" description="Disordered" evidence="1">
    <location>
        <begin position="43"/>
        <end position="62"/>
    </location>
</feature>
<evidence type="ECO:0000256" key="1">
    <source>
        <dbReference type="SAM" id="MobiDB-lite"/>
    </source>
</evidence>
<feature type="region of interest" description="Disordered" evidence="1">
    <location>
        <begin position="117"/>
        <end position="142"/>
    </location>
</feature>
<protein>
    <submittedName>
        <fullName evidence="2">Uncharacterized protein</fullName>
    </submittedName>
</protein>
<feature type="compositionally biased region" description="Polar residues" evidence="1">
    <location>
        <begin position="129"/>
        <end position="142"/>
    </location>
</feature>
<keyword evidence="3" id="KW-1185">Reference proteome</keyword>
<reference evidence="2 3" key="1">
    <citation type="submission" date="2019-03" db="EMBL/GenBank/DDBJ databases">
        <title>First draft genome of Liparis tanakae, snailfish: a comprehensive survey of snailfish specific genes.</title>
        <authorList>
            <person name="Kim W."/>
            <person name="Song I."/>
            <person name="Jeong J.-H."/>
            <person name="Kim D."/>
            <person name="Kim S."/>
            <person name="Ryu S."/>
            <person name="Song J.Y."/>
            <person name="Lee S.K."/>
        </authorList>
    </citation>
    <scope>NUCLEOTIDE SEQUENCE [LARGE SCALE GENOMIC DNA]</scope>
    <source>
        <tissue evidence="2">Muscle</tissue>
    </source>
</reference>
<name>A0A4Z2EYV0_9TELE</name>
<dbReference type="EMBL" id="SRLO01002050">
    <property type="protein sequence ID" value="TNN34065.1"/>
    <property type="molecule type" value="Genomic_DNA"/>
</dbReference>
<feature type="compositionally biased region" description="Polar residues" evidence="1">
    <location>
        <begin position="51"/>
        <end position="61"/>
    </location>
</feature>
<sequence>MVGQVAHYKPPPAATSVSRCRPVSRRRPLLPVSRRRHLLPVSRTEKENFCSKPTKNRNSSILARLSPRHARFPEVHKHMKMCRISSQILCSMVPLPRPKFQPSMSPTLNIGVVYEENQSPEQSGGGCFRSSQEQIQRAQGQI</sequence>
<organism evidence="2 3">
    <name type="scientific">Liparis tanakae</name>
    <name type="common">Tanaka's snailfish</name>
    <dbReference type="NCBI Taxonomy" id="230148"/>
    <lineage>
        <taxon>Eukaryota</taxon>
        <taxon>Metazoa</taxon>
        <taxon>Chordata</taxon>
        <taxon>Craniata</taxon>
        <taxon>Vertebrata</taxon>
        <taxon>Euteleostomi</taxon>
        <taxon>Actinopterygii</taxon>
        <taxon>Neopterygii</taxon>
        <taxon>Teleostei</taxon>
        <taxon>Neoteleostei</taxon>
        <taxon>Acanthomorphata</taxon>
        <taxon>Eupercaria</taxon>
        <taxon>Perciformes</taxon>
        <taxon>Cottioidei</taxon>
        <taxon>Cottales</taxon>
        <taxon>Liparidae</taxon>
        <taxon>Liparis</taxon>
    </lineage>
</organism>